<dbReference type="Proteomes" id="UP001501353">
    <property type="component" value="Unassembled WGS sequence"/>
</dbReference>
<feature type="compositionally biased region" description="Polar residues" evidence="1">
    <location>
        <begin position="121"/>
        <end position="130"/>
    </location>
</feature>
<reference evidence="5" key="1">
    <citation type="journal article" date="2019" name="Int. J. Syst. Evol. Microbiol.">
        <title>The Global Catalogue of Microorganisms (GCM) 10K type strain sequencing project: providing services to taxonomists for standard genome sequencing and annotation.</title>
        <authorList>
            <consortium name="The Broad Institute Genomics Platform"/>
            <consortium name="The Broad Institute Genome Sequencing Center for Infectious Disease"/>
            <person name="Wu L."/>
            <person name="Ma J."/>
        </authorList>
    </citation>
    <scope>NUCLEOTIDE SEQUENCE [LARGE SCALE GENOMIC DNA]</scope>
    <source>
        <strain evidence="5">JCM 16673</strain>
    </source>
</reference>
<evidence type="ECO:0000256" key="2">
    <source>
        <dbReference type="SAM" id="Phobius"/>
    </source>
</evidence>
<organism evidence="4 5">
    <name type="scientific">Actimicrobium antarcticum</name>
    <dbReference type="NCBI Taxonomy" id="1051899"/>
    <lineage>
        <taxon>Bacteria</taxon>
        <taxon>Pseudomonadati</taxon>
        <taxon>Pseudomonadota</taxon>
        <taxon>Betaproteobacteria</taxon>
        <taxon>Burkholderiales</taxon>
        <taxon>Oxalobacteraceae</taxon>
        <taxon>Actimicrobium</taxon>
    </lineage>
</organism>
<evidence type="ECO:0000313" key="5">
    <source>
        <dbReference type="Proteomes" id="UP001501353"/>
    </source>
</evidence>
<dbReference type="EMBL" id="BAAAZE010000012">
    <property type="protein sequence ID" value="GAA4029282.1"/>
    <property type="molecule type" value="Genomic_DNA"/>
</dbReference>
<keyword evidence="5" id="KW-1185">Reference proteome</keyword>
<name>A0ABP7TR90_9BURK</name>
<feature type="region of interest" description="Disordered" evidence="1">
    <location>
        <begin position="88"/>
        <end position="130"/>
    </location>
</feature>
<feature type="domain" description="TadE-like" evidence="3">
    <location>
        <begin position="1"/>
        <end position="40"/>
    </location>
</feature>
<dbReference type="InterPro" id="IPR012495">
    <property type="entry name" value="TadE-like_dom"/>
</dbReference>
<dbReference type="Pfam" id="PF07811">
    <property type="entry name" value="TadE"/>
    <property type="match status" value="1"/>
</dbReference>
<comment type="caution">
    <text evidence="4">The sequence shown here is derived from an EMBL/GenBank/DDBJ whole genome shotgun (WGS) entry which is preliminary data.</text>
</comment>
<protein>
    <recommendedName>
        <fullName evidence="3">TadE-like domain-containing protein</fullName>
    </recommendedName>
</protein>
<accession>A0ABP7TR90</accession>
<gene>
    <name evidence="4" type="ORF">GCM10022212_29300</name>
</gene>
<evidence type="ECO:0000259" key="3">
    <source>
        <dbReference type="Pfam" id="PF07811"/>
    </source>
</evidence>
<proteinExistence type="predicted"/>
<evidence type="ECO:0000256" key="1">
    <source>
        <dbReference type="SAM" id="MobiDB-lite"/>
    </source>
</evidence>
<keyword evidence="2" id="KW-0472">Membrane</keyword>
<keyword evidence="2" id="KW-0812">Transmembrane</keyword>
<keyword evidence="2" id="KW-1133">Transmembrane helix</keyword>
<sequence>MVEFVVAGSLISLMGLAILQYGMLFFARNQMNHAAFMAARAGSMQHADLAAVRTAYTAALMPMYGGGTAAAQRSAPADKARTDVNANVRITLRNPTTESFADGKSDALQSTNPNGKRVIPNSGQSYKTPS</sequence>
<feature type="transmembrane region" description="Helical" evidence="2">
    <location>
        <begin position="6"/>
        <end position="27"/>
    </location>
</feature>
<evidence type="ECO:0000313" key="4">
    <source>
        <dbReference type="EMBL" id="GAA4029282.1"/>
    </source>
</evidence>